<dbReference type="SUPFAM" id="SSF48498">
    <property type="entry name" value="Tetracyclin repressor-like, C-terminal domain"/>
    <property type="match status" value="1"/>
</dbReference>
<gene>
    <name evidence="2" type="ORF">CROST_044540</name>
</gene>
<keyword evidence="1" id="KW-0238">DNA-binding</keyword>
<dbReference type="PRINTS" id="PR00455">
    <property type="entry name" value="HTHTETR"/>
</dbReference>
<dbReference type="PANTHER" id="PTHR43479">
    <property type="entry name" value="ACREF/ENVCD OPERON REPRESSOR-RELATED"/>
    <property type="match status" value="1"/>
</dbReference>
<accession>A0A1S8L605</accession>
<protein>
    <submittedName>
        <fullName evidence="2">Uncharacterized protein</fullName>
    </submittedName>
</protein>
<name>A0A1S8L605_9CLOT</name>
<dbReference type="InterPro" id="IPR050624">
    <property type="entry name" value="HTH-type_Tx_Regulator"/>
</dbReference>
<dbReference type="Pfam" id="PF00440">
    <property type="entry name" value="TetR_N"/>
    <property type="match status" value="1"/>
</dbReference>
<dbReference type="InterPro" id="IPR023772">
    <property type="entry name" value="DNA-bd_HTH_TetR-type_CS"/>
</dbReference>
<reference evidence="2 3" key="1">
    <citation type="submission" date="2022-04" db="EMBL/GenBank/DDBJ databases">
        <title>Genome sequence of C. roseum typestrain.</title>
        <authorList>
            <person name="Poehlein A."/>
            <person name="Schoch T."/>
            <person name="Duerre P."/>
            <person name="Daniel R."/>
        </authorList>
    </citation>
    <scope>NUCLEOTIDE SEQUENCE [LARGE SCALE GENOMIC DNA]</scope>
    <source>
        <strain evidence="2 3">DSM 7320</strain>
    </source>
</reference>
<dbReference type="KEGG" id="crw:CROST_044540"/>
<dbReference type="SUPFAM" id="SSF46689">
    <property type="entry name" value="Homeodomain-like"/>
    <property type="match status" value="1"/>
</dbReference>
<dbReference type="Gene3D" id="1.10.357.10">
    <property type="entry name" value="Tetracycline Repressor, domain 2"/>
    <property type="match status" value="1"/>
</dbReference>
<dbReference type="Proteomes" id="UP000190951">
    <property type="component" value="Chromosome"/>
</dbReference>
<organism evidence="2 3">
    <name type="scientific">Clostridium felsineum</name>
    <dbReference type="NCBI Taxonomy" id="36839"/>
    <lineage>
        <taxon>Bacteria</taxon>
        <taxon>Bacillati</taxon>
        <taxon>Bacillota</taxon>
        <taxon>Clostridia</taxon>
        <taxon>Eubacteriales</taxon>
        <taxon>Clostridiaceae</taxon>
        <taxon>Clostridium</taxon>
    </lineage>
</organism>
<dbReference type="InterPro" id="IPR036271">
    <property type="entry name" value="Tet_transcr_reg_TetR-rel_C_sf"/>
</dbReference>
<dbReference type="PROSITE" id="PS01081">
    <property type="entry name" value="HTH_TETR_1"/>
    <property type="match status" value="1"/>
</dbReference>
<dbReference type="GO" id="GO:0003677">
    <property type="term" value="F:DNA binding"/>
    <property type="evidence" value="ECO:0007669"/>
    <property type="project" value="UniProtKB-UniRule"/>
</dbReference>
<dbReference type="PANTHER" id="PTHR43479:SF11">
    <property type="entry name" value="ACREF_ENVCD OPERON REPRESSOR-RELATED"/>
    <property type="match status" value="1"/>
</dbReference>
<dbReference type="EMBL" id="CP096983">
    <property type="protein sequence ID" value="URZ13688.1"/>
    <property type="molecule type" value="Genomic_DNA"/>
</dbReference>
<dbReference type="InterPro" id="IPR049149">
    <property type="entry name" value="TetR/AcrR_C"/>
</dbReference>
<dbReference type="STRING" id="84029.CROST_21470"/>
<proteinExistence type="predicted"/>
<dbReference type="Pfam" id="PF21303">
    <property type="entry name" value="TetR_C_39"/>
    <property type="match status" value="1"/>
</dbReference>
<dbReference type="PROSITE" id="PS50977">
    <property type="entry name" value="HTH_TETR_2"/>
    <property type="match status" value="1"/>
</dbReference>
<evidence type="ECO:0000313" key="2">
    <source>
        <dbReference type="EMBL" id="URZ13688.1"/>
    </source>
</evidence>
<sequence length="213" mass="24268">MRISKNPEERKSELMDAAEKLFATVGYNKTSVSDIVKKISVAQGTFYYYFKSKEDIFIAIFARKSDIIFSKIKRELENEQSNAMDKLIKAVKIYIKGKSKKSDIDDKLIEALHLEENAGLHYRTIIYTIKTHLPLFADIIKQGVNEGLFNTEYPEAVAELLITQINFTLDPGVFRLDMETMLNKSEALINIIEKVLEVPKGSFIISLTGFSDN</sequence>
<dbReference type="InterPro" id="IPR001647">
    <property type="entry name" value="HTH_TetR"/>
</dbReference>
<keyword evidence="3" id="KW-1185">Reference proteome</keyword>
<evidence type="ECO:0000256" key="1">
    <source>
        <dbReference type="ARBA" id="ARBA00023125"/>
    </source>
</evidence>
<dbReference type="RefSeq" id="WP_077833611.1">
    <property type="nucleotide sequence ID" value="NZ_CP096983.1"/>
</dbReference>
<dbReference type="AlphaFoldDB" id="A0A1S8L605"/>
<dbReference type="InterPro" id="IPR009057">
    <property type="entry name" value="Homeodomain-like_sf"/>
</dbReference>
<evidence type="ECO:0000313" key="3">
    <source>
        <dbReference type="Proteomes" id="UP000190951"/>
    </source>
</evidence>